<protein>
    <submittedName>
        <fullName evidence="1">Uncharacterized protein</fullName>
    </submittedName>
</protein>
<keyword evidence="2" id="KW-1185">Reference proteome</keyword>
<sequence length="83" mass="9665">MEPVCSDYNDSDDKKKRKKMCAKKYPARCLEVFQKVNPVRVPTVAEKCGHNEMNILGDFKYFPTRIRVLLVEARAIRSDSEWA</sequence>
<gene>
    <name evidence="1" type="ORF">AVEN_85620_1</name>
</gene>
<dbReference type="EMBL" id="BGPR01009357">
    <property type="protein sequence ID" value="GBN39497.1"/>
    <property type="molecule type" value="Genomic_DNA"/>
</dbReference>
<accession>A0A4Y2NNB5</accession>
<proteinExistence type="predicted"/>
<dbReference type="Proteomes" id="UP000499080">
    <property type="component" value="Unassembled WGS sequence"/>
</dbReference>
<reference evidence="1 2" key="1">
    <citation type="journal article" date="2019" name="Sci. Rep.">
        <title>Orb-weaving spider Araneus ventricosus genome elucidates the spidroin gene catalogue.</title>
        <authorList>
            <person name="Kono N."/>
            <person name="Nakamura H."/>
            <person name="Ohtoshi R."/>
            <person name="Moran D.A.P."/>
            <person name="Shinohara A."/>
            <person name="Yoshida Y."/>
            <person name="Fujiwara M."/>
            <person name="Mori M."/>
            <person name="Tomita M."/>
            <person name="Arakawa K."/>
        </authorList>
    </citation>
    <scope>NUCLEOTIDE SEQUENCE [LARGE SCALE GENOMIC DNA]</scope>
</reference>
<organism evidence="1 2">
    <name type="scientific">Araneus ventricosus</name>
    <name type="common">Orbweaver spider</name>
    <name type="synonym">Epeira ventricosa</name>
    <dbReference type="NCBI Taxonomy" id="182803"/>
    <lineage>
        <taxon>Eukaryota</taxon>
        <taxon>Metazoa</taxon>
        <taxon>Ecdysozoa</taxon>
        <taxon>Arthropoda</taxon>
        <taxon>Chelicerata</taxon>
        <taxon>Arachnida</taxon>
        <taxon>Araneae</taxon>
        <taxon>Araneomorphae</taxon>
        <taxon>Entelegynae</taxon>
        <taxon>Araneoidea</taxon>
        <taxon>Araneidae</taxon>
        <taxon>Araneus</taxon>
    </lineage>
</organism>
<evidence type="ECO:0000313" key="2">
    <source>
        <dbReference type="Proteomes" id="UP000499080"/>
    </source>
</evidence>
<dbReference type="AlphaFoldDB" id="A0A4Y2NNB5"/>
<name>A0A4Y2NNB5_ARAVE</name>
<evidence type="ECO:0000313" key="1">
    <source>
        <dbReference type="EMBL" id="GBN39497.1"/>
    </source>
</evidence>
<comment type="caution">
    <text evidence="1">The sequence shown here is derived from an EMBL/GenBank/DDBJ whole genome shotgun (WGS) entry which is preliminary data.</text>
</comment>